<reference evidence="1 2" key="1">
    <citation type="submission" date="2013-11" db="EMBL/GenBank/DDBJ databases">
        <title>Metagenomic analysis of a methanogenic consortium involved in long chain n-alkane degradation.</title>
        <authorList>
            <person name="Davidova I.A."/>
            <person name="Callaghan A.V."/>
            <person name="Wawrik B."/>
            <person name="Pruitt S."/>
            <person name="Marks C."/>
            <person name="Duncan K.E."/>
            <person name="Suflita J.M."/>
        </authorList>
    </citation>
    <scope>NUCLEOTIDE SEQUENCE [LARGE SCALE GENOMIC DNA]</scope>
    <source>
        <strain evidence="1 2">SPR</strain>
    </source>
</reference>
<dbReference type="EMBL" id="AZAC01000004">
    <property type="protein sequence ID" value="KIX15206.1"/>
    <property type="molecule type" value="Genomic_DNA"/>
</dbReference>
<dbReference type="AlphaFoldDB" id="A0A0D2JHI6"/>
<proteinExistence type="predicted"/>
<name>A0A0D2JHI6_9BACT</name>
<evidence type="ECO:0000313" key="2">
    <source>
        <dbReference type="Proteomes" id="UP000032233"/>
    </source>
</evidence>
<comment type="caution">
    <text evidence="1">The sequence shown here is derived from an EMBL/GenBank/DDBJ whole genome shotgun (WGS) entry which is preliminary data.</text>
</comment>
<evidence type="ECO:0000313" key="1">
    <source>
        <dbReference type="EMBL" id="KIX15206.1"/>
    </source>
</evidence>
<sequence length="37" mass="4086">MYSDKISFCYLTSGSRQEVLILAFDNEEDLLGLVGSA</sequence>
<organism evidence="1 2">
    <name type="scientific">Dethiosulfatarculus sandiegensis</name>
    <dbReference type="NCBI Taxonomy" id="1429043"/>
    <lineage>
        <taxon>Bacteria</taxon>
        <taxon>Pseudomonadati</taxon>
        <taxon>Thermodesulfobacteriota</taxon>
        <taxon>Desulfarculia</taxon>
        <taxon>Desulfarculales</taxon>
        <taxon>Desulfarculaceae</taxon>
        <taxon>Dethiosulfatarculus</taxon>
    </lineage>
</organism>
<dbReference type="InParanoid" id="A0A0D2JHI6"/>
<accession>A0A0D2JHI6</accession>
<protein>
    <submittedName>
        <fullName evidence="1">Uncharacterized protein</fullName>
    </submittedName>
</protein>
<keyword evidence="2" id="KW-1185">Reference proteome</keyword>
<gene>
    <name evidence="1" type="ORF">X474_04860</name>
</gene>
<dbReference type="Proteomes" id="UP000032233">
    <property type="component" value="Unassembled WGS sequence"/>
</dbReference>
<dbReference type="STRING" id="1429043.X474_04860"/>